<evidence type="ECO:0008006" key="6">
    <source>
        <dbReference type="Google" id="ProtNLM"/>
    </source>
</evidence>
<comment type="subcellular location">
    <subcellularLocation>
        <location evidence="1">Secreted</location>
    </subcellularLocation>
</comment>
<organism evidence="5">
    <name type="scientific">Homalodisca liturata</name>
    <dbReference type="NCBI Taxonomy" id="320908"/>
    <lineage>
        <taxon>Eukaryota</taxon>
        <taxon>Metazoa</taxon>
        <taxon>Ecdysozoa</taxon>
        <taxon>Arthropoda</taxon>
        <taxon>Hexapoda</taxon>
        <taxon>Insecta</taxon>
        <taxon>Pterygota</taxon>
        <taxon>Neoptera</taxon>
        <taxon>Paraneoptera</taxon>
        <taxon>Hemiptera</taxon>
        <taxon>Auchenorrhyncha</taxon>
        <taxon>Membracoidea</taxon>
        <taxon>Cicadellidae</taxon>
        <taxon>Cicadellinae</taxon>
        <taxon>Proconiini</taxon>
        <taxon>Homalodisca</taxon>
    </lineage>
</organism>
<evidence type="ECO:0000256" key="2">
    <source>
        <dbReference type="ARBA" id="ARBA00009127"/>
    </source>
</evidence>
<name>A0A1B6HAH0_9HEMI</name>
<dbReference type="SUPFAM" id="SSF63829">
    <property type="entry name" value="Calcium-dependent phosphotriesterase"/>
    <property type="match status" value="1"/>
</dbReference>
<protein>
    <recommendedName>
        <fullName evidence="6">Bee-milk protein</fullName>
    </recommendedName>
</protein>
<gene>
    <name evidence="5" type="ORF">g.9135</name>
</gene>
<accession>A0A1B6HAH0</accession>
<dbReference type="PANTHER" id="PTHR10009:SF18">
    <property type="entry name" value="PROTEIN YELLOW-LIKE PROTEIN"/>
    <property type="match status" value="1"/>
</dbReference>
<dbReference type="PANTHER" id="PTHR10009">
    <property type="entry name" value="PROTEIN YELLOW-RELATED"/>
    <property type="match status" value="1"/>
</dbReference>
<dbReference type="AlphaFoldDB" id="A0A1B6HAH0"/>
<evidence type="ECO:0000313" key="5">
    <source>
        <dbReference type="EMBL" id="JAS71647.1"/>
    </source>
</evidence>
<dbReference type="Pfam" id="PF03022">
    <property type="entry name" value="MRJP"/>
    <property type="match status" value="1"/>
</dbReference>
<dbReference type="EMBL" id="GECU01036059">
    <property type="protein sequence ID" value="JAS71647.1"/>
    <property type="molecule type" value="Transcribed_RNA"/>
</dbReference>
<evidence type="ECO:0000256" key="3">
    <source>
        <dbReference type="ARBA" id="ARBA00022525"/>
    </source>
</evidence>
<dbReference type="PROSITE" id="PS51257">
    <property type="entry name" value="PROKAR_LIPOPROTEIN"/>
    <property type="match status" value="1"/>
</dbReference>
<reference evidence="5" key="1">
    <citation type="submission" date="2015-11" db="EMBL/GenBank/DDBJ databases">
        <title>De novo transcriptome assembly of four potential Pierce s Disease insect vectors from Arizona vineyards.</title>
        <authorList>
            <person name="Tassone E.E."/>
        </authorList>
    </citation>
    <scope>NUCLEOTIDE SEQUENCE</scope>
</reference>
<sequence length="412" mass="46625">MRSCGVLMLLVVASCGAAVEEFRVVYEWFKLDFEWQNSQAKFEAYARRMYNPKNNIIQNIKIWEETAFLTLPRSKSGVPATLVTVSSVPMSNSASPRLQPFPSWSFQEVGDCSSLQNVQAIEIDPDGFLWVADSGTIEELREFGEPDNKCPPKLVIFDIKKRELVSEFEFSRELLRPASILTDIVIDPRGNKTAYISAVNDFDASIIVYKNETKSAIKVEGLPRVKPTSVIVNGTEVPLKLNKLSLALSVWQETLYFNPSWEEMLYSVKVQDLQSDVSSFIKPIGSLQGLSYALILDSKQNLYYTILEKDSLGKWNTSRMFEDFSRIITEDNSFLQFPSSFAFDASENLWVLSNRFQTYLNGDVNLEVPNFRLIRAYTRSNSYMYAPQPASSAKSIASTACFVILLVLVALR</sequence>
<feature type="signal peptide" evidence="4">
    <location>
        <begin position="1"/>
        <end position="18"/>
    </location>
</feature>
<feature type="chain" id="PRO_5008584246" description="Bee-milk protein" evidence="4">
    <location>
        <begin position="19"/>
        <end position="412"/>
    </location>
</feature>
<comment type="similarity">
    <text evidence="2">Belongs to the major royal jelly protein family.</text>
</comment>
<dbReference type="InterPro" id="IPR017996">
    <property type="entry name" value="MRJP/yellow-related"/>
</dbReference>
<dbReference type="InterPro" id="IPR011042">
    <property type="entry name" value="6-blade_b-propeller_TolB-like"/>
</dbReference>
<evidence type="ECO:0000256" key="1">
    <source>
        <dbReference type="ARBA" id="ARBA00004613"/>
    </source>
</evidence>
<keyword evidence="3" id="KW-0964">Secreted</keyword>
<keyword evidence="4" id="KW-0732">Signal</keyword>
<dbReference type="GO" id="GO:0005576">
    <property type="term" value="C:extracellular region"/>
    <property type="evidence" value="ECO:0007669"/>
    <property type="project" value="UniProtKB-SubCell"/>
</dbReference>
<proteinExistence type="inferred from homology"/>
<evidence type="ECO:0000256" key="4">
    <source>
        <dbReference type="SAM" id="SignalP"/>
    </source>
</evidence>
<dbReference type="Gene3D" id="2.120.10.30">
    <property type="entry name" value="TolB, C-terminal domain"/>
    <property type="match status" value="1"/>
</dbReference>